<sequence length="97" mass="12040">MLSTITSSVFCEFVLEFGKLPPYFNRPSLEHWGHWDKIDRFLEERFGERRDFRLIIRTGKLYNWETFQRHAKKRFPLLTRRGRVLFETSHSIEEYWR</sequence>
<protein>
    <submittedName>
        <fullName evidence="1">Uncharacterized protein</fullName>
    </submittedName>
</protein>
<reference evidence="1" key="2">
    <citation type="journal article" date="2020" name="Nat. Commun.">
        <title>Large-scale genome sequencing of mycorrhizal fungi provides insights into the early evolution of symbiotic traits.</title>
        <authorList>
            <person name="Miyauchi S."/>
            <person name="Kiss E."/>
            <person name="Kuo A."/>
            <person name="Drula E."/>
            <person name="Kohler A."/>
            <person name="Sanchez-Garcia M."/>
            <person name="Morin E."/>
            <person name="Andreopoulos B."/>
            <person name="Barry K.W."/>
            <person name="Bonito G."/>
            <person name="Buee M."/>
            <person name="Carver A."/>
            <person name="Chen C."/>
            <person name="Cichocki N."/>
            <person name="Clum A."/>
            <person name="Culley D."/>
            <person name="Crous P.W."/>
            <person name="Fauchery L."/>
            <person name="Girlanda M."/>
            <person name="Hayes R.D."/>
            <person name="Keri Z."/>
            <person name="LaButti K."/>
            <person name="Lipzen A."/>
            <person name="Lombard V."/>
            <person name="Magnuson J."/>
            <person name="Maillard F."/>
            <person name="Murat C."/>
            <person name="Nolan M."/>
            <person name="Ohm R.A."/>
            <person name="Pangilinan J."/>
            <person name="Pereira M.F."/>
            <person name="Perotto S."/>
            <person name="Peter M."/>
            <person name="Pfister S."/>
            <person name="Riley R."/>
            <person name="Sitrit Y."/>
            <person name="Stielow J.B."/>
            <person name="Szollosi G."/>
            <person name="Zifcakova L."/>
            <person name="Stursova M."/>
            <person name="Spatafora J.W."/>
            <person name="Tedersoo L."/>
            <person name="Vaario L.M."/>
            <person name="Yamada A."/>
            <person name="Yan M."/>
            <person name="Wang P."/>
            <person name="Xu J."/>
            <person name="Bruns T."/>
            <person name="Baldrian P."/>
            <person name="Vilgalys R."/>
            <person name="Dunand C."/>
            <person name="Henrissat B."/>
            <person name="Grigoriev I.V."/>
            <person name="Hibbett D."/>
            <person name="Nagy L.G."/>
            <person name="Martin F.M."/>
        </authorList>
    </citation>
    <scope>NUCLEOTIDE SEQUENCE</scope>
    <source>
        <strain evidence="1">P2</strain>
    </source>
</reference>
<keyword evidence="2" id="KW-1185">Reference proteome</keyword>
<dbReference type="Proteomes" id="UP000886501">
    <property type="component" value="Unassembled WGS sequence"/>
</dbReference>
<organism evidence="1 2">
    <name type="scientific">Thelephora ganbajun</name>
    <name type="common">Ganba fungus</name>
    <dbReference type="NCBI Taxonomy" id="370292"/>
    <lineage>
        <taxon>Eukaryota</taxon>
        <taxon>Fungi</taxon>
        <taxon>Dikarya</taxon>
        <taxon>Basidiomycota</taxon>
        <taxon>Agaricomycotina</taxon>
        <taxon>Agaricomycetes</taxon>
        <taxon>Thelephorales</taxon>
        <taxon>Thelephoraceae</taxon>
        <taxon>Thelephora</taxon>
    </lineage>
</organism>
<reference evidence="1" key="1">
    <citation type="submission" date="2019-10" db="EMBL/GenBank/DDBJ databases">
        <authorList>
            <consortium name="DOE Joint Genome Institute"/>
            <person name="Kuo A."/>
            <person name="Miyauchi S."/>
            <person name="Kiss E."/>
            <person name="Drula E."/>
            <person name="Kohler A."/>
            <person name="Sanchez-Garcia M."/>
            <person name="Andreopoulos B."/>
            <person name="Barry K.W."/>
            <person name="Bonito G."/>
            <person name="Buee M."/>
            <person name="Carver A."/>
            <person name="Chen C."/>
            <person name="Cichocki N."/>
            <person name="Clum A."/>
            <person name="Culley D."/>
            <person name="Crous P.W."/>
            <person name="Fauchery L."/>
            <person name="Girlanda M."/>
            <person name="Hayes R."/>
            <person name="Keri Z."/>
            <person name="Labutti K."/>
            <person name="Lipzen A."/>
            <person name="Lombard V."/>
            <person name="Magnuson J."/>
            <person name="Maillard F."/>
            <person name="Morin E."/>
            <person name="Murat C."/>
            <person name="Nolan M."/>
            <person name="Ohm R."/>
            <person name="Pangilinan J."/>
            <person name="Pereira M."/>
            <person name="Perotto S."/>
            <person name="Peter M."/>
            <person name="Riley R."/>
            <person name="Sitrit Y."/>
            <person name="Stielow B."/>
            <person name="Szollosi G."/>
            <person name="Zifcakova L."/>
            <person name="Stursova M."/>
            <person name="Spatafora J.W."/>
            <person name="Tedersoo L."/>
            <person name="Vaario L.-M."/>
            <person name="Yamada A."/>
            <person name="Yan M."/>
            <person name="Wang P."/>
            <person name="Xu J."/>
            <person name="Bruns T."/>
            <person name="Baldrian P."/>
            <person name="Vilgalys R."/>
            <person name="Henrissat B."/>
            <person name="Grigoriev I.V."/>
            <person name="Hibbett D."/>
            <person name="Nagy L.G."/>
            <person name="Martin F.M."/>
        </authorList>
    </citation>
    <scope>NUCLEOTIDE SEQUENCE</scope>
    <source>
        <strain evidence="1">P2</strain>
    </source>
</reference>
<gene>
    <name evidence="1" type="ORF">BDM02DRAFT_693138</name>
</gene>
<accession>A0ACB6Z6L0</accession>
<proteinExistence type="predicted"/>
<evidence type="ECO:0000313" key="2">
    <source>
        <dbReference type="Proteomes" id="UP000886501"/>
    </source>
</evidence>
<evidence type="ECO:0000313" key="1">
    <source>
        <dbReference type="EMBL" id="KAF9645152.1"/>
    </source>
</evidence>
<dbReference type="EMBL" id="MU118102">
    <property type="protein sequence ID" value="KAF9645152.1"/>
    <property type="molecule type" value="Genomic_DNA"/>
</dbReference>
<comment type="caution">
    <text evidence="1">The sequence shown here is derived from an EMBL/GenBank/DDBJ whole genome shotgun (WGS) entry which is preliminary data.</text>
</comment>
<name>A0ACB6Z6L0_THEGA</name>